<gene>
    <name evidence="1" type="ORF">HPB50_006327</name>
</gene>
<protein>
    <submittedName>
        <fullName evidence="1">Uncharacterized protein</fullName>
    </submittedName>
</protein>
<evidence type="ECO:0000313" key="2">
    <source>
        <dbReference type="Proteomes" id="UP000821845"/>
    </source>
</evidence>
<sequence length="294" mass="33762">MSKLSFRARALDASKPMPIYRSEEIPDLPDFAAINRAVPQMPTGMEKEEECEHHLQRAISAQQAFGHTGELVIPTPEVYTIDDDLFDELYPPNYKVSRQLIHMQPFAMDQDIPDYDMDSEDEKWLTQQAKKMEINPLQFEEMMDRLEKGSGQQTSFFSSPHVCDPVAGRKTESLENGCSVWASKGVCKRTVSAFQCASSHNRSRSQSFVFLGRPEASWESTEKAYTRHSPRQSRRFMFSRLALPYLFGLYRLLRLLRKGWEESEREGETQNKERACDFAGKARDWAASRASLLA</sequence>
<name>A0ACB7S859_HYAAI</name>
<keyword evidence="2" id="KW-1185">Reference proteome</keyword>
<dbReference type="Proteomes" id="UP000821845">
    <property type="component" value="Chromosome 5"/>
</dbReference>
<evidence type="ECO:0000313" key="1">
    <source>
        <dbReference type="EMBL" id="KAH6929853.1"/>
    </source>
</evidence>
<comment type="caution">
    <text evidence="1">The sequence shown here is derived from an EMBL/GenBank/DDBJ whole genome shotgun (WGS) entry which is preliminary data.</text>
</comment>
<organism evidence="1 2">
    <name type="scientific">Hyalomma asiaticum</name>
    <name type="common">Tick</name>
    <dbReference type="NCBI Taxonomy" id="266040"/>
    <lineage>
        <taxon>Eukaryota</taxon>
        <taxon>Metazoa</taxon>
        <taxon>Ecdysozoa</taxon>
        <taxon>Arthropoda</taxon>
        <taxon>Chelicerata</taxon>
        <taxon>Arachnida</taxon>
        <taxon>Acari</taxon>
        <taxon>Parasitiformes</taxon>
        <taxon>Ixodida</taxon>
        <taxon>Ixodoidea</taxon>
        <taxon>Ixodidae</taxon>
        <taxon>Hyalomminae</taxon>
        <taxon>Hyalomma</taxon>
    </lineage>
</organism>
<accession>A0ACB7S859</accession>
<dbReference type="EMBL" id="CM023485">
    <property type="protein sequence ID" value="KAH6929853.1"/>
    <property type="molecule type" value="Genomic_DNA"/>
</dbReference>
<reference evidence="1" key="1">
    <citation type="submission" date="2020-05" db="EMBL/GenBank/DDBJ databases">
        <title>Large-scale comparative analyses of tick genomes elucidate their genetic diversity and vector capacities.</title>
        <authorList>
            <person name="Jia N."/>
            <person name="Wang J."/>
            <person name="Shi W."/>
            <person name="Du L."/>
            <person name="Sun Y."/>
            <person name="Zhan W."/>
            <person name="Jiang J."/>
            <person name="Wang Q."/>
            <person name="Zhang B."/>
            <person name="Ji P."/>
            <person name="Sakyi L.B."/>
            <person name="Cui X."/>
            <person name="Yuan T."/>
            <person name="Jiang B."/>
            <person name="Yang W."/>
            <person name="Lam T.T.-Y."/>
            <person name="Chang Q."/>
            <person name="Ding S."/>
            <person name="Wang X."/>
            <person name="Zhu J."/>
            <person name="Ruan X."/>
            <person name="Zhao L."/>
            <person name="Wei J."/>
            <person name="Que T."/>
            <person name="Du C."/>
            <person name="Cheng J."/>
            <person name="Dai P."/>
            <person name="Han X."/>
            <person name="Huang E."/>
            <person name="Gao Y."/>
            <person name="Liu J."/>
            <person name="Shao H."/>
            <person name="Ye R."/>
            <person name="Li L."/>
            <person name="Wei W."/>
            <person name="Wang X."/>
            <person name="Wang C."/>
            <person name="Yang T."/>
            <person name="Huo Q."/>
            <person name="Li W."/>
            <person name="Guo W."/>
            <person name="Chen H."/>
            <person name="Zhou L."/>
            <person name="Ni X."/>
            <person name="Tian J."/>
            <person name="Zhou Y."/>
            <person name="Sheng Y."/>
            <person name="Liu T."/>
            <person name="Pan Y."/>
            <person name="Xia L."/>
            <person name="Li J."/>
            <person name="Zhao F."/>
            <person name="Cao W."/>
        </authorList>
    </citation>
    <scope>NUCLEOTIDE SEQUENCE</scope>
    <source>
        <strain evidence="1">Hyas-2018</strain>
    </source>
</reference>
<proteinExistence type="predicted"/>